<evidence type="ECO:0000313" key="2">
    <source>
        <dbReference type="Proteomes" id="UP000066042"/>
    </source>
</evidence>
<dbReference type="OMA" id="RDIHFFP"/>
<dbReference type="Proteomes" id="UP000066042">
    <property type="component" value="Chromosome"/>
</dbReference>
<dbReference type="AlphaFoldDB" id="A0A0S1XBG0"/>
<dbReference type="GeneID" id="87252320"/>
<name>A0A0S1XBG0_THEBA</name>
<sequence length="79" mass="9152">MKIVELDIRLPYDKRGKVLSRLCDRVRGKIKDIHFFPPTASGISEIRMEVETENVQKLLQDLKRIIKEGKISFKVLAEA</sequence>
<accession>A0A0S1XBG0</accession>
<evidence type="ECO:0000313" key="1">
    <source>
        <dbReference type="EMBL" id="ALM75141.1"/>
    </source>
</evidence>
<proteinExistence type="predicted"/>
<dbReference type="PATRIC" id="fig|55802.8.peg.1197"/>
<dbReference type="RefSeq" id="WP_013467292.1">
    <property type="nucleotide sequence ID" value="NZ_CP013050.1"/>
</dbReference>
<gene>
    <name evidence="1" type="ORF">TBCH5v1_1217</name>
</gene>
<dbReference type="EMBL" id="CP013050">
    <property type="protein sequence ID" value="ALM75141.1"/>
    <property type="molecule type" value="Genomic_DNA"/>
</dbReference>
<evidence type="ECO:0008006" key="3">
    <source>
        <dbReference type="Google" id="ProtNLM"/>
    </source>
</evidence>
<reference evidence="1 2" key="1">
    <citation type="journal article" date="2016" name="Genome Announc.">
        <title>Complete genome sequence of the hyperthermophilic and piezophilic archaeon Thermococcus barophilus Ch5, capable of growth at the expense of hydrogenogenesis from carbon monoxide and formate.</title>
        <authorList>
            <person name="Oger P."/>
            <person name="Sokolova T.G."/>
            <person name="Kozhevnikova D.A."/>
            <person name="Taranov E.A."/>
            <person name="Vannier P."/>
            <person name="Lee H.S."/>
            <person name="Kwon K.K."/>
            <person name="Kang S.G."/>
            <person name="Lee J.H."/>
            <person name="Bonch-Osmolovskaya E.A."/>
            <person name="Lebedinsky A.V."/>
        </authorList>
    </citation>
    <scope>NUCLEOTIDE SEQUENCE [LARGE SCALE GENOMIC DNA]</scope>
    <source>
        <strain evidence="2">Ch5</strain>
    </source>
</reference>
<protein>
    <recommendedName>
        <fullName evidence="3">Acetolactate synthase small subunit</fullName>
    </recommendedName>
</protein>
<organism evidence="1 2">
    <name type="scientific">Thermococcus barophilus</name>
    <dbReference type="NCBI Taxonomy" id="55802"/>
    <lineage>
        <taxon>Archaea</taxon>
        <taxon>Methanobacteriati</taxon>
        <taxon>Methanobacteriota</taxon>
        <taxon>Thermococci</taxon>
        <taxon>Thermococcales</taxon>
        <taxon>Thermococcaceae</taxon>
        <taxon>Thermococcus</taxon>
    </lineage>
</organism>